<evidence type="ECO:0000259" key="10">
    <source>
        <dbReference type="PROSITE" id="PS50109"/>
    </source>
</evidence>
<dbReference type="InterPro" id="IPR000700">
    <property type="entry name" value="PAS-assoc_C"/>
</dbReference>
<feature type="domain" description="PAC" evidence="12">
    <location>
        <begin position="274"/>
        <end position="325"/>
    </location>
</feature>
<dbReference type="Proteomes" id="UP000294901">
    <property type="component" value="Unassembled WGS sequence"/>
</dbReference>
<dbReference type="PANTHER" id="PTHR43065">
    <property type="entry name" value="SENSOR HISTIDINE KINASE"/>
    <property type="match status" value="1"/>
</dbReference>
<dbReference type="CDD" id="cd00082">
    <property type="entry name" value="HisKA"/>
    <property type="match status" value="1"/>
</dbReference>
<feature type="domain" description="Histidine kinase" evidence="10">
    <location>
        <begin position="477"/>
        <end position="724"/>
    </location>
</feature>
<keyword evidence="5" id="KW-0808">Transferase</keyword>
<evidence type="ECO:0000256" key="6">
    <source>
        <dbReference type="ARBA" id="ARBA00022741"/>
    </source>
</evidence>
<dbReference type="SUPFAM" id="SSF47384">
    <property type="entry name" value="Homodimeric domain of signal transducing histidine kinase"/>
    <property type="match status" value="1"/>
</dbReference>
<evidence type="ECO:0000259" key="11">
    <source>
        <dbReference type="PROSITE" id="PS50112"/>
    </source>
</evidence>
<dbReference type="GO" id="GO:0000155">
    <property type="term" value="F:phosphorelay sensor kinase activity"/>
    <property type="evidence" value="ECO:0007669"/>
    <property type="project" value="InterPro"/>
</dbReference>
<sequence length="730" mass="79654">MVDTGTTLTEQSADQLRRIVEEQRRTIEALVVAAERRTAGEPDSSALATWQRNLTLQRRLAERTQRIRAAEQLLRAVTDSIDAGLCILDDAGGIVDTNQAWNAMLARVPGGAPEATSFFDYAVSRVNGLGELLRDAGDTVRRVLAGQPSRATPNYEVATESGPRWWRMRVDPVRGHGAARAVLTLTDETAAVRTQEELRRATRDATRLAPIVRHMEDAVVIADADGRIEWVNDAFTQLSGYTLAECEGRRRIDMLGDAMPEVDVKAVSERGSHVFSEFETRTKDGRPRWLRVALYHVADDEDVVRWVTIERDVTGRRNAEQASLAARERAEALAHELSVEKAVLTGVISSIPHLIFWKDAHGFYQGHNSAFLAMRGISTDTDLTGKLEKNIDAGDDLGPILAELEAQVLASNQPVVDHHVTVTGPDGSPRTILMSVLPQPMAGGVIGIGADVTRISDLERQLNQTNRLEAIGQLAAGIAHEINTPIQFVSDNTRFIEQTFGQILELAQDARERFAATDEDFAERLRDIDLEFLLAEVPTAITESLEGLSRVAQIVRAMKDFSHPGHGRADVDINRAVESTAQVARNEWKYHAVLSLQLGEDVGMVSCYEGELKQVILNLIVNAAHAIEAAAARREGVLGNITIRTARTASTVEIVVSDDGTGMDESTRQRIFDPFFTTKEVGKGTGQGLSMAYASIVQKHGGTIQVDSAPGAGTTFTVAVPLQPPAGQED</sequence>
<evidence type="ECO:0000256" key="4">
    <source>
        <dbReference type="ARBA" id="ARBA00022553"/>
    </source>
</evidence>
<comment type="catalytic activity">
    <reaction evidence="1">
        <text>ATP + protein L-histidine = ADP + protein N-phospho-L-histidine.</text>
        <dbReference type="EC" id="2.7.13.3"/>
    </reaction>
</comment>
<dbReference type="PROSITE" id="PS50113">
    <property type="entry name" value="PAC"/>
    <property type="match status" value="1"/>
</dbReference>
<dbReference type="InterPro" id="IPR001610">
    <property type="entry name" value="PAC"/>
</dbReference>
<keyword evidence="6" id="KW-0547">Nucleotide-binding</keyword>
<dbReference type="CDD" id="cd00130">
    <property type="entry name" value="PAS"/>
    <property type="match status" value="1"/>
</dbReference>
<feature type="domain" description="PAS" evidence="11">
    <location>
        <begin position="204"/>
        <end position="252"/>
    </location>
</feature>
<dbReference type="SUPFAM" id="SSF55785">
    <property type="entry name" value="PYP-like sensor domain (PAS domain)"/>
    <property type="match status" value="3"/>
</dbReference>
<dbReference type="SMART" id="SM00086">
    <property type="entry name" value="PAC"/>
    <property type="match status" value="2"/>
</dbReference>
<reference evidence="13 14" key="1">
    <citation type="submission" date="2019-03" db="EMBL/GenBank/DDBJ databases">
        <title>Sequencing the genomes of 1000 actinobacteria strains.</title>
        <authorList>
            <person name="Klenk H.-P."/>
        </authorList>
    </citation>
    <scope>NUCLEOTIDE SEQUENCE [LARGE SCALE GENOMIC DNA]</scope>
    <source>
        <strain evidence="13 14">DSM 43805</strain>
    </source>
</reference>
<evidence type="ECO:0000313" key="13">
    <source>
        <dbReference type="EMBL" id="TDO36517.1"/>
    </source>
</evidence>
<gene>
    <name evidence="13" type="ORF">C8E87_0091</name>
</gene>
<keyword evidence="4" id="KW-0597">Phosphoprotein</keyword>
<dbReference type="InterPro" id="IPR003594">
    <property type="entry name" value="HATPase_dom"/>
</dbReference>
<dbReference type="InterPro" id="IPR004358">
    <property type="entry name" value="Sig_transdc_His_kin-like_C"/>
</dbReference>
<dbReference type="RefSeq" id="WP_133871256.1">
    <property type="nucleotide sequence ID" value="NZ_BOMD01000103.1"/>
</dbReference>
<evidence type="ECO:0000256" key="9">
    <source>
        <dbReference type="ARBA" id="ARBA00023012"/>
    </source>
</evidence>
<dbReference type="OrthoDB" id="9764154at2"/>
<dbReference type="EC" id="2.7.13.3" evidence="3"/>
<dbReference type="SMART" id="SM00091">
    <property type="entry name" value="PAS"/>
    <property type="match status" value="2"/>
</dbReference>
<evidence type="ECO:0000259" key="12">
    <source>
        <dbReference type="PROSITE" id="PS50113"/>
    </source>
</evidence>
<keyword evidence="9" id="KW-0902">Two-component regulatory system</keyword>
<keyword evidence="14" id="KW-1185">Reference proteome</keyword>
<evidence type="ECO:0000313" key="14">
    <source>
        <dbReference type="Proteomes" id="UP000294901"/>
    </source>
</evidence>
<dbReference type="Pfam" id="PF02518">
    <property type="entry name" value="HATPase_c"/>
    <property type="match status" value="1"/>
</dbReference>
<dbReference type="InterPro" id="IPR013656">
    <property type="entry name" value="PAS_4"/>
</dbReference>
<keyword evidence="7" id="KW-0418">Kinase</keyword>
<evidence type="ECO:0000256" key="8">
    <source>
        <dbReference type="ARBA" id="ARBA00022840"/>
    </source>
</evidence>
<evidence type="ECO:0000256" key="5">
    <source>
        <dbReference type="ARBA" id="ARBA00022679"/>
    </source>
</evidence>
<proteinExistence type="predicted"/>
<dbReference type="InterPro" id="IPR005467">
    <property type="entry name" value="His_kinase_dom"/>
</dbReference>
<keyword evidence="8" id="KW-0067">ATP-binding</keyword>
<dbReference type="InterPro" id="IPR035965">
    <property type="entry name" value="PAS-like_dom_sf"/>
</dbReference>
<accession>A0A4R6JL69</accession>
<dbReference type="InterPro" id="IPR003661">
    <property type="entry name" value="HisK_dim/P_dom"/>
</dbReference>
<evidence type="ECO:0000256" key="2">
    <source>
        <dbReference type="ARBA" id="ARBA00004236"/>
    </source>
</evidence>
<dbReference type="SMART" id="SM00387">
    <property type="entry name" value="HATPase_c"/>
    <property type="match status" value="1"/>
</dbReference>
<evidence type="ECO:0000256" key="3">
    <source>
        <dbReference type="ARBA" id="ARBA00012438"/>
    </source>
</evidence>
<protein>
    <recommendedName>
        <fullName evidence="3">histidine kinase</fullName>
        <ecNumber evidence="3">2.7.13.3</ecNumber>
    </recommendedName>
</protein>
<dbReference type="Pfam" id="PF13426">
    <property type="entry name" value="PAS_9"/>
    <property type="match status" value="1"/>
</dbReference>
<dbReference type="InterPro" id="IPR000014">
    <property type="entry name" value="PAS"/>
</dbReference>
<dbReference type="Gene3D" id="3.30.450.20">
    <property type="entry name" value="PAS domain"/>
    <property type="match status" value="3"/>
</dbReference>
<evidence type="ECO:0000256" key="1">
    <source>
        <dbReference type="ARBA" id="ARBA00000085"/>
    </source>
</evidence>
<dbReference type="EMBL" id="SNWR01000001">
    <property type="protein sequence ID" value="TDO36517.1"/>
    <property type="molecule type" value="Genomic_DNA"/>
</dbReference>
<organism evidence="13 14">
    <name type="scientific">Paractinoplanes brasiliensis</name>
    <dbReference type="NCBI Taxonomy" id="52695"/>
    <lineage>
        <taxon>Bacteria</taxon>
        <taxon>Bacillati</taxon>
        <taxon>Actinomycetota</taxon>
        <taxon>Actinomycetes</taxon>
        <taxon>Micromonosporales</taxon>
        <taxon>Micromonosporaceae</taxon>
        <taxon>Paractinoplanes</taxon>
    </lineage>
</organism>
<dbReference type="Gene3D" id="1.10.287.130">
    <property type="match status" value="1"/>
</dbReference>
<dbReference type="InterPro" id="IPR036890">
    <property type="entry name" value="HATPase_C_sf"/>
</dbReference>
<dbReference type="GO" id="GO:0005886">
    <property type="term" value="C:plasma membrane"/>
    <property type="evidence" value="ECO:0007669"/>
    <property type="project" value="UniProtKB-SubCell"/>
</dbReference>
<name>A0A4R6JL69_9ACTN</name>
<comment type="caution">
    <text evidence="13">The sequence shown here is derived from an EMBL/GenBank/DDBJ whole genome shotgun (WGS) entry which is preliminary data.</text>
</comment>
<dbReference type="Gene3D" id="3.30.565.10">
    <property type="entry name" value="Histidine kinase-like ATPase, C-terminal domain"/>
    <property type="match status" value="1"/>
</dbReference>
<evidence type="ECO:0000256" key="7">
    <source>
        <dbReference type="ARBA" id="ARBA00022777"/>
    </source>
</evidence>
<dbReference type="SUPFAM" id="SSF55874">
    <property type="entry name" value="ATPase domain of HSP90 chaperone/DNA topoisomerase II/histidine kinase"/>
    <property type="match status" value="1"/>
</dbReference>
<dbReference type="PROSITE" id="PS50112">
    <property type="entry name" value="PAS"/>
    <property type="match status" value="1"/>
</dbReference>
<dbReference type="InterPro" id="IPR036097">
    <property type="entry name" value="HisK_dim/P_sf"/>
</dbReference>
<dbReference type="PANTHER" id="PTHR43065:SF46">
    <property type="entry name" value="C4-DICARBOXYLATE TRANSPORT SENSOR PROTEIN DCTB"/>
    <property type="match status" value="1"/>
</dbReference>
<dbReference type="GO" id="GO:0005524">
    <property type="term" value="F:ATP binding"/>
    <property type="evidence" value="ECO:0007669"/>
    <property type="project" value="UniProtKB-KW"/>
</dbReference>
<comment type="subcellular location">
    <subcellularLocation>
        <location evidence="2">Cell membrane</location>
    </subcellularLocation>
</comment>
<dbReference type="NCBIfam" id="TIGR00229">
    <property type="entry name" value="sensory_box"/>
    <property type="match status" value="1"/>
</dbReference>
<dbReference type="AlphaFoldDB" id="A0A4R6JL69"/>
<dbReference type="Pfam" id="PF08448">
    <property type="entry name" value="PAS_4"/>
    <property type="match status" value="2"/>
</dbReference>
<dbReference type="PROSITE" id="PS50109">
    <property type="entry name" value="HIS_KIN"/>
    <property type="match status" value="1"/>
</dbReference>
<dbReference type="PRINTS" id="PR00344">
    <property type="entry name" value="BCTRLSENSOR"/>
</dbReference>